<dbReference type="SUPFAM" id="SSF53271">
    <property type="entry name" value="PRTase-like"/>
    <property type="match status" value="1"/>
</dbReference>
<dbReference type="Gene3D" id="3.60.20.10">
    <property type="entry name" value="Glutamine Phosphoribosylpyrophosphate, subunit 1, domain 1"/>
    <property type="match status" value="1"/>
</dbReference>
<evidence type="ECO:0000256" key="6">
    <source>
        <dbReference type="ARBA" id="ARBA00022755"/>
    </source>
</evidence>
<name>A0ABM7WL83_9ACTN</name>
<dbReference type="EMBL" id="AP025564">
    <property type="protein sequence ID" value="BDE97074.1"/>
    <property type="molecule type" value="Genomic_DNA"/>
</dbReference>
<keyword evidence="5 8" id="KW-0808">Transferase</keyword>
<keyword evidence="11" id="KW-1185">Reference proteome</keyword>
<feature type="domain" description="Glutamine amidotransferase type-2" evidence="9">
    <location>
        <begin position="1"/>
        <end position="220"/>
    </location>
</feature>
<dbReference type="InterPro" id="IPR017932">
    <property type="entry name" value="GATase_2_dom"/>
</dbReference>
<comment type="catalytic activity">
    <reaction evidence="8">
        <text>5-phospho-beta-D-ribosylamine + L-glutamate + diphosphate = 5-phospho-alpha-D-ribose 1-diphosphate + L-glutamine + H2O</text>
        <dbReference type="Rhea" id="RHEA:14905"/>
        <dbReference type="ChEBI" id="CHEBI:15377"/>
        <dbReference type="ChEBI" id="CHEBI:29985"/>
        <dbReference type="ChEBI" id="CHEBI:33019"/>
        <dbReference type="ChEBI" id="CHEBI:58017"/>
        <dbReference type="ChEBI" id="CHEBI:58359"/>
        <dbReference type="ChEBI" id="CHEBI:58681"/>
        <dbReference type="EC" id="2.4.2.14"/>
    </reaction>
</comment>
<keyword evidence="7" id="KW-0315">Glutamine amidotransferase</keyword>
<evidence type="ECO:0000259" key="9">
    <source>
        <dbReference type="PROSITE" id="PS51278"/>
    </source>
</evidence>
<evidence type="ECO:0000256" key="8">
    <source>
        <dbReference type="PIRNR" id="PIRNR000485"/>
    </source>
</evidence>
<dbReference type="SUPFAM" id="SSF56235">
    <property type="entry name" value="N-terminal nucleophile aminohydrolases (Ntn hydrolases)"/>
    <property type="match status" value="1"/>
</dbReference>
<evidence type="ECO:0000256" key="2">
    <source>
        <dbReference type="ARBA" id="ARBA00010138"/>
    </source>
</evidence>
<dbReference type="EC" id="2.4.2.14" evidence="3 8"/>
<proteinExistence type="inferred from homology"/>
<reference evidence="10 11" key="1">
    <citation type="submission" date="2022-01" db="EMBL/GenBank/DDBJ databases">
        <title>Novel bile acid biosynthetic pathways are enriched in the microbiome of centenarians.</title>
        <authorList>
            <person name="Sato Y."/>
            <person name="Atarashi K."/>
            <person name="Plichta R.D."/>
            <person name="Arai Y."/>
            <person name="Sasajima S."/>
            <person name="Kearney M.S."/>
            <person name="Suda W."/>
            <person name="Takeshita K."/>
            <person name="Sasaki T."/>
            <person name="Okamoto S."/>
            <person name="Skelly N.A."/>
            <person name="Okamura Y."/>
            <person name="Vlamakis H."/>
            <person name="Li Y."/>
            <person name="Tanoue T."/>
            <person name="Takei H."/>
            <person name="Nittono H."/>
            <person name="Narushima S."/>
            <person name="Irie J."/>
            <person name="Itoh H."/>
            <person name="Moriya K."/>
            <person name="Sugiura Y."/>
            <person name="Suematsu M."/>
            <person name="Moritoki N."/>
            <person name="Shibata S."/>
            <person name="Littman R.D."/>
            <person name="Fischbach A.M."/>
            <person name="Uwamino Y."/>
            <person name="Inoue T."/>
            <person name="Honda A."/>
            <person name="Hattori M."/>
            <person name="Murai T."/>
            <person name="Xavier J.R."/>
            <person name="Hirose N."/>
            <person name="Honda K."/>
        </authorList>
    </citation>
    <scope>NUCLEOTIDE SEQUENCE [LARGE SCALE GENOMIC DNA]</scope>
    <source>
        <strain evidence="10 11">CE91-St30</strain>
    </source>
</reference>
<dbReference type="Gene3D" id="3.40.50.2020">
    <property type="match status" value="1"/>
</dbReference>
<accession>A0ABM7WL83</accession>
<comment type="similarity">
    <text evidence="2 8">In the C-terminal section; belongs to the purine/pyrimidine phosphoribosyltransferase family.</text>
</comment>
<dbReference type="Proteomes" id="UP001320544">
    <property type="component" value="Chromosome"/>
</dbReference>
<sequence>MGGFFGAASHNDVVLDVFFGVDYHSHLGTRRAGMIFHDANSGFQREIHSIENTPFRTRFENDLPGFRGCTGIGCISDTDPQPLLVRSHLGTFGITTVGAVNNAEDLVESHFSDGGKQFMAMSSGAVNTTELIAALINQKDDFVSGIKYAQNEVEGSLTLLIITNDGRIIAARDKQGRLPVLIGKNGEGFCISFESFPYHKLDYDDEYELGPGEIVCVTADGYETLSPAGDEMKICAFLWTYYGYPNSNYEGENVEVVRYRNGAIMARDEAAAGGVPQVDYVAGVPDSGVPHAIGYSTECQIPFARPFIKYTPTWARSFMPSNQEVRNRVAKMKQVPVPELINGKKLLFVDDSIVRGTQLRETIDFLYGAGAAEVHMRSACPPIMFSCKYLSFSSSKSEMELLARRVVQQLEGDEGQNHLDEYADSSTERGKCMLSAICEEMGFDSLGFQSLDGMLEAIGIDPEKVCTYCWTGKE</sequence>
<dbReference type="PROSITE" id="PS51278">
    <property type="entry name" value="GATASE_TYPE_2"/>
    <property type="match status" value="1"/>
</dbReference>
<evidence type="ECO:0000256" key="5">
    <source>
        <dbReference type="ARBA" id="ARBA00022679"/>
    </source>
</evidence>
<dbReference type="CDD" id="cd06223">
    <property type="entry name" value="PRTases_typeI"/>
    <property type="match status" value="1"/>
</dbReference>
<gene>
    <name evidence="10" type="ORF">CE91St30_24070</name>
</gene>
<dbReference type="InterPro" id="IPR000836">
    <property type="entry name" value="PRTase_dom"/>
</dbReference>
<dbReference type="InterPro" id="IPR029057">
    <property type="entry name" value="PRTase-like"/>
</dbReference>
<protein>
    <recommendedName>
        <fullName evidence="3 8">Amidophosphoribosyltransferase</fullName>
        <shortName evidence="8">ATase</shortName>
        <ecNumber evidence="3 8">2.4.2.14</ecNumber>
    </recommendedName>
    <alternativeName>
        <fullName evidence="8">Glutamine phosphoribosylpyrophosphate amidotransferase</fullName>
    </alternativeName>
</protein>
<evidence type="ECO:0000256" key="7">
    <source>
        <dbReference type="ARBA" id="ARBA00022962"/>
    </source>
</evidence>
<dbReference type="PIRSF" id="PIRSF000485">
    <property type="entry name" value="Amd_phspho_trans"/>
    <property type="match status" value="1"/>
</dbReference>
<dbReference type="RefSeq" id="WP_244386214.1">
    <property type="nucleotide sequence ID" value="NZ_AP025564.1"/>
</dbReference>
<evidence type="ECO:0000313" key="10">
    <source>
        <dbReference type="EMBL" id="BDE97074.1"/>
    </source>
</evidence>
<comment type="pathway">
    <text evidence="1 8">Purine metabolism; IMP biosynthesis via de novo pathway; N(1)-(5-phospho-D-ribosyl)glycinamide from 5-phospho-alpha-D-ribose 1-diphosphate: step 1/2.</text>
</comment>
<evidence type="ECO:0000313" key="11">
    <source>
        <dbReference type="Proteomes" id="UP001320544"/>
    </source>
</evidence>
<dbReference type="PANTHER" id="PTHR11907">
    <property type="entry name" value="AMIDOPHOSPHORIBOSYLTRANSFERASE"/>
    <property type="match status" value="1"/>
</dbReference>
<evidence type="ECO:0000256" key="3">
    <source>
        <dbReference type="ARBA" id="ARBA00011941"/>
    </source>
</evidence>
<keyword evidence="4 8" id="KW-0328">Glycosyltransferase</keyword>
<evidence type="ECO:0000256" key="4">
    <source>
        <dbReference type="ARBA" id="ARBA00022676"/>
    </source>
</evidence>
<keyword evidence="6 8" id="KW-0658">Purine biosynthesis</keyword>
<organism evidence="10 11">
    <name type="scientific">Raoultibacter timonensis</name>
    <dbReference type="NCBI Taxonomy" id="1907662"/>
    <lineage>
        <taxon>Bacteria</taxon>
        <taxon>Bacillati</taxon>
        <taxon>Actinomycetota</taxon>
        <taxon>Coriobacteriia</taxon>
        <taxon>Eggerthellales</taxon>
        <taxon>Eggerthellaceae</taxon>
        <taxon>Raoultibacter</taxon>
    </lineage>
</organism>
<dbReference type="InterPro" id="IPR029055">
    <property type="entry name" value="Ntn_hydrolases_N"/>
</dbReference>
<evidence type="ECO:0000256" key="1">
    <source>
        <dbReference type="ARBA" id="ARBA00005209"/>
    </source>
</evidence>
<dbReference type="InterPro" id="IPR005854">
    <property type="entry name" value="PurF"/>
</dbReference>